<dbReference type="InterPro" id="IPR009080">
    <property type="entry name" value="tRNAsynth_Ia_anticodon-bd"/>
</dbReference>
<evidence type="ECO:0000259" key="7">
    <source>
        <dbReference type="Pfam" id="PF00133"/>
    </source>
</evidence>
<dbReference type="InterPro" id="IPR014729">
    <property type="entry name" value="Rossmann-like_a/b/a_fold"/>
</dbReference>
<organism evidence="9 10">
    <name type="scientific">Candidatus Minimicrobia vallesae</name>
    <dbReference type="NCBI Taxonomy" id="2841264"/>
    <lineage>
        <taxon>Bacteria</taxon>
        <taxon>Candidatus Saccharimonadota</taxon>
        <taxon>Candidatus Saccharimonadota incertae sedis</taxon>
        <taxon>Candidatus Minimicrobia</taxon>
    </lineage>
</organism>
<dbReference type="GO" id="GO:0005524">
    <property type="term" value="F:ATP binding"/>
    <property type="evidence" value="ECO:0007669"/>
    <property type="project" value="UniProtKB-KW"/>
</dbReference>
<keyword evidence="2" id="KW-0547">Nucleotide-binding</keyword>
<evidence type="ECO:0000256" key="1">
    <source>
        <dbReference type="ARBA" id="ARBA00022598"/>
    </source>
</evidence>
<dbReference type="EMBL" id="CP076459">
    <property type="protein sequence ID" value="QWQ31594.1"/>
    <property type="molecule type" value="Genomic_DNA"/>
</dbReference>
<feature type="domain" description="Methionyl/Valyl/Leucyl/Isoleucyl-tRNA synthetase anticodon-binding" evidence="8">
    <location>
        <begin position="272"/>
        <end position="416"/>
    </location>
</feature>
<evidence type="ECO:0000256" key="3">
    <source>
        <dbReference type="ARBA" id="ARBA00022840"/>
    </source>
</evidence>
<keyword evidence="4" id="KW-0648">Protein biosynthesis</keyword>
<evidence type="ECO:0000313" key="10">
    <source>
        <dbReference type="Proteomes" id="UP000677117"/>
    </source>
</evidence>
<evidence type="ECO:0000313" key="9">
    <source>
        <dbReference type="EMBL" id="QWQ31594.1"/>
    </source>
</evidence>
<dbReference type="AlphaFoldDB" id="A0A8F1SAK4"/>
<reference evidence="9" key="1">
    <citation type="submission" date="2021-06" db="EMBL/GenBank/DDBJ databases">
        <title>An adapted protocol for Saccharibacteria cultivation: two new species join this phylum of Candidate Phyla Radiations.</title>
        <authorList>
            <person name="Ibrahim A."/>
            <person name="Maatouk M."/>
            <person name="Raoult D."/>
            <person name="Bittar F."/>
        </authorList>
    </citation>
    <scope>NUCLEOTIDE SEQUENCE</scope>
    <source>
        <strain evidence="9">IHU2</strain>
    </source>
</reference>
<dbReference type="Pfam" id="PF00133">
    <property type="entry name" value="tRNA-synt_1"/>
    <property type="match status" value="1"/>
</dbReference>
<dbReference type="InterPro" id="IPR002300">
    <property type="entry name" value="aa-tRNA-synth_Ia"/>
</dbReference>
<evidence type="ECO:0000256" key="2">
    <source>
        <dbReference type="ARBA" id="ARBA00022741"/>
    </source>
</evidence>
<dbReference type="GO" id="GO:0004822">
    <property type="term" value="F:isoleucine-tRNA ligase activity"/>
    <property type="evidence" value="ECO:0007669"/>
    <property type="project" value="UniProtKB-EC"/>
</dbReference>
<evidence type="ECO:0000256" key="6">
    <source>
        <dbReference type="ARBA" id="ARBA00048359"/>
    </source>
</evidence>
<gene>
    <name evidence="9" type="ORF">KOY49_01075</name>
</gene>
<sequence length="467" mass="53614">MMEQNEHINWFPAHLKHGRFAKNIEQAPDWNLSRDRFWATAMPVWKGDRGTVKVVGSYAELKELSGVELDDYHRPWVDEITFEIDGETFTRIDKVLDCWFESGSMPFAQLHYPFENKEKFEQNYPADFIVEYIGQVRAWFYYVHAVNAALAEIGAFGEAGAQHKNAYSNVITTGVVAGNDGRKMSKSLGNFTDPNELMDKFSADSLRFLLLSSPLTNGENFALADKDVMDVARKLGMIWNMYDFFTMYAEVDGWEFNGDISDPLHDLTNPLDIWIVSRLHQLITEVERGLNNYNLQDATKPILPFLDDASNWYVRRSRRRFWKSEDDGDKNDAYRTLHYVLVRLSYMLAPFTPFLAEELYHNLTGDNESIHLKDWLPAGEIDNSMLRDMNALRTAVNDGLSKRASEGIKVRQPLASVKLINTISQDTPAEVAQFLIDIAKDELNVKSVEIVTDSESESRRNRALFMT</sequence>
<proteinExistence type="predicted"/>
<dbReference type="CDD" id="cd07961">
    <property type="entry name" value="Anticodon_Ia_Ile_ABEc"/>
    <property type="match status" value="1"/>
</dbReference>
<keyword evidence="10" id="KW-1185">Reference proteome</keyword>
<keyword evidence="3" id="KW-0067">ATP-binding</keyword>
<comment type="catalytic activity">
    <reaction evidence="6">
        <text>tRNA(Ile) + L-isoleucine + ATP = L-isoleucyl-tRNA(Ile) + AMP + diphosphate</text>
        <dbReference type="Rhea" id="RHEA:11060"/>
        <dbReference type="Rhea" id="RHEA-COMP:9666"/>
        <dbReference type="Rhea" id="RHEA-COMP:9695"/>
        <dbReference type="ChEBI" id="CHEBI:30616"/>
        <dbReference type="ChEBI" id="CHEBI:33019"/>
        <dbReference type="ChEBI" id="CHEBI:58045"/>
        <dbReference type="ChEBI" id="CHEBI:78442"/>
        <dbReference type="ChEBI" id="CHEBI:78528"/>
        <dbReference type="ChEBI" id="CHEBI:456215"/>
        <dbReference type="EC" id="6.1.1.5"/>
    </reaction>
</comment>
<evidence type="ECO:0000256" key="4">
    <source>
        <dbReference type="ARBA" id="ARBA00022917"/>
    </source>
</evidence>
<dbReference type="KEGG" id="mvl:KOY49_01075"/>
<evidence type="ECO:0000259" key="8">
    <source>
        <dbReference type="Pfam" id="PF08264"/>
    </source>
</evidence>
<dbReference type="GO" id="GO:0006428">
    <property type="term" value="P:isoleucyl-tRNA aminoacylation"/>
    <property type="evidence" value="ECO:0007669"/>
    <property type="project" value="TreeGrafter"/>
</dbReference>
<dbReference type="Pfam" id="PF08264">
    <property type="entry name" value="Anticodon_1"/>
    <property type="match status" value="1"/>
</dbReference>
<dbReference type="SUPFAM" id="SSF52374">
    <property type="entry name" value="Nucleotidylyl transferase"/>
    <property type="match status" value="1"/>
</dbReference>
<dbReference type="SUPFAM" id="SSF47323">
    <property type="entry name" value="Anticodon-binding domain of a subclass of class I aminoacyl-tRNA synthetases"/>
    <property type="match status" value="1"/>
</dbReference>
<dbReference type="InterPro" id="IPR023586">
    <property type="entry name" value="Ile-tRNA-ligase_type2"/>
</dbReference>
<feature type="domain" description="Aminoacyl-tRNA synthetase class Ia" evidence="7">
    <location>
        <begin position="2"/>
        <end position="221"/>
    </location>
</feature>
<evidence type="ECO:0000256" key="5">
    <source>
        <dbReference type="ARBA" id="ARBA00023146"/>
    </source>
</evidence>
<dbReference type="RefSeq" id="WP_269802164.1">
    <property type="nucleotide sequence ID" value="NZ_CP076459.1"/>
</dbReference>
<dbReference type="PANTHER" id="PTHR42780:SF1">
    <property type="entry name" value="ISOLEUCINE--TRNA LIGASE, CYTOPLASMIC"/>
    <property type="match status" value="1"/>
</dbReference>
<dbReference type="GO" id="GO:0000049">
    <property type="term" value="F:tRNA binding"/>
    <property type="evidence" value="ECO:0007669"/>
    <property type="project" value="InterPro"/>
</dbReference>
<dbReference type="InterPro" id="IPR013155">
    <property type="entry name" value="M/V/L/I-tRNA-synth_anticd-bd"/>
</dbReference>
<dbReference type="InterPro" id="IPR033709">
    <property type="entry name" value="Anticodon_Ile_ABEc"/>
</dbReference>
<keyword evidence="1 9" id="KW-0436">Ligase</keyword>
<accession>A0A8F1SAK4</accession>
<dbReference type="Proteomes" id="UP000677117">
    <property type="component" value="Chromosome"/>
</dbReference>
<dbReference type="PANTHER" id="PTHR42780">
    <property type="entry name" value="SOLEUCYL-TRNA SYNTHETASE"/>
    <property type="match status" value="1"/>
</dbReference>
<protein>
    <submittedName>
        <fullName evidence="9">Class I tRNA ligase family protein</fullName>
    </submittedName>
</protein>
<dbReference type="Gene3D" id="3.40.50.620">
    <property type="entry name" value="HUPs"/>
    <property type="match status" value="1"/>
</dbReference>
<keyword evidence="5" id="KW-0030">Aminoacyl-tRNA synthetase</keyword>
<dbReference type="Gene3D" id="1.10.730.10">
    <property type="entry name" value="Isoleucyl-tRNA Synthetase, Domain 1"/>
    <property type="match status" value="1"/>
</dbReference>
<name>A0A8F1SAK4_9BACT</name>